<protein>
    <submittedName>
        <fullName evidence="2">Uncharacterized protein</fullName>
    </submittedName>
</protein>
<feature type="non-terminal residue" evidence="2">
    <location>
        <position position="77"/>
    </location>
</feature>
<evidence type="ECO:0000256" key="1">
    <source>
        <dbReference type="SAM" id="MobiDB-lite"/>
    </source>
</evidence>
<accession>A0A0L0FEE3</accession>
<dbReference type="RefSeq" id="XP_014149007.1">
    <property type="nucleotide sequence ID" value="XM_014293532.1"/>
</dbReference>
<gene>
    <name evidence="2" type="ORF">SARC_12362</name>
</gene>
<evidence type="ECO:0000313" key="3">
    <source>
        <dbReference type="Proteomes" id="UP000054560"/>
    </source>
</evidence>
<dbReference type="AlphaFoldDB" id="A0A0L0FEE3"/>
<feature type="compositionally biased region" description="Basic and acidic residues" evidence="1">
    <location>
        <begin position="1"/>
        <end position="36"/>
    </location>
</feature>
<feature type="region of interest" description="Disordered" evidence="1">
    <location>
        <begin position="1"/>
        <end position="46"/>
    </location>
</feature>
<sequence>MENKHKNEARALAEQHAREEAVWKEAAQKKTTDLERAMSAAQQGLRDAQAEETRFIKEQHKARIAQLRINEREQIER</sequence>
<evidence type="ECO:0000313" key="2">
    <source>
        <dbReference type="EMBL" id="KNC75105.1"/>
    </source>
</evidence>
<dbReference type="EMBL" id="KQ243843">
    <property type="protein sequence ID" value="KNC75105.1"/>
    <property type="molecule type" value="Genomic_DNA"/>
</dbReference>
<dbReference type="GeneID" id="25912866"/>
<organism evidence="2 3">
    <name type="scientific">Sphaeroforma arctica JP610</name>
    <dbReference type="NCBI Taxonomy" id="667725"/>
    <lineage>
        <taxon>Eukaryota</taxon>
        <taxon>Ichthyosporea</taxon>
        <taxon>Ichthyophonida</taxon>
        <taxon>Sphaeroforma</taxon>
    </lineage>
</organism>
<proteinExistence type="predicted"/>
<keyword evidence="3" id="KW-1185">Reference proteome</keyword>
<name>A0A0L0FEE3_9EUKA</name>
<dbReference type="Proteomes" id="UP000054560">
    <property type="component" value="Unassembled WGS sequence"/>
</dbReference>
<reference evidence="2 3" key="1">
    <citation type="submission" date="2011-02" db="EMBL/GenBank/DDBJ databases">
        <title>The Genome Sequence of Sphaeroforma arctica JP610.</title>
        <authorList>
            <consortium name="The Broad Institute Genome Sequencing Platform"/>
            <person name="Russ C."/>
            <person name="Cuomo C."/>
            <person name="Young S.K."/>
            <person name="Zeng Q."/>
            <person name="Gargeya S."/>
            <person name="Alvarado L."/>
            <person name="Berlin A."/>
            <person name="Chapman S.B."/>
            <person name="Chen Z."/>
            <person name="Freedman E."/>
            <person name="Gellesch M."/>
            <person name="Goldberg J."/>
            <person name="Griggs A."/>
            <person name="Gujja S."/>
            <person name="Heilman E."/>
            <person name="Heiman D."/>
            <person name="Howarth C."/>
            <person name="Mehta T."/>
            <person name="Neiman D."/>
            <person name="Pearson M."/>
            <person name="Roberts A."/>
            <person name="Saif S."/>
            <person name="Shea T."/>
            <person name="Shenoy N."/>
            <person name="Sisk P."/>
            <person name="Stolte C."/>
            <person name="Sykes S."/>
            <person name="White J."/>
            <person name="Yandava C."/>
            <person name="Burger G."/>
            <person name="Gray M.W."/>
            <person name="Holland P.W.H."/>
            <person name="King N."/>
            <person name="Lang F.B.F."/>
            <person name="Roger A.J."/>
            <person name="Ruiz-Trillo I."/>
            <person name="Haas B."/>
            <person name="Nusbaum C."/>
            <person name="Birren B."/>
        </authorList>
    </citation>
    <scope>NUCLEOTIDE SEQUENCE [LARGE SCALE GENOMIC DNA]</scope>
    <source>
        <strain evidence="2 3">JP610</strain>
    </source>
</reference>